<dbReference type="SUPFAM" id="SSF53098">
    <property type="entry name" value="Ribonuclease H-like"/>
    <property type="match status" value="1"/>
</dbReference>
<protein>
    <submittedName>
        <fullName evidence="1">Uncharacterized protein</fullName>
    </submittedName>
</protein>
<evidence type="ECO:0000313" key="2">
    <source>
        <dbReference type="Proteomes" id="UP000233469"/>
    </source>
</evidence>
<organism evidence="1 2">
    <name type="scientific">Rhizophagus irregularis</name>
    <dbReference type="NCBI Taxonomy" id="588596"/>
    <lineage>
        <taxon>Eukaryota</taxon>
        <taxon>Fungi</taxon>
        <taxon>Fungi incertae sedis</taxon>
        <taxon>Mucoromycota</taxon>
        <taxon>Glomeromycotina</taxon>
        <taxon>Glomeromycetes</taxon>
        <taxon>Glomerales</taxon>
        <taxon>Glomeraceae</taxon>
        <taxon>Rhizophagus</taxon>
    </lineage>
</organism>
<dbReference type="AlphaFoldDB" id="A0A2N1NJQ5"/>
<reference evidence="1 2" key="2">
    <citation type="submission" date="2017-10" db="EMBL/GenBank/DDBJ databases">
        <title>Extensive intraspecific genome diversity in a model arbuscular mycorrhizal fungus.</title>
        <authorList>
            <person name="Chen E.C.H."/>
            <person name="Morin E."/>
            <person name="Baudet D."/>
            <person name="Noel J."/>
            <person name="Ndikumana S."/>
            <person name="Charron P."/>
            <person name="St-Onge C."/>
            <person name="Giorgi J."/>
            <person name="Grigoriev I.V."/>
            <person name="Roux C."/>
            <person name="Martin F.M."/>
            <person name="Corradi N."/>
        </authorList>
    </citation>
    <scope>NUCLEOTIDE SEQUENCE [LARGE SCALE GENOMIC DNA]</scope>
    <source>
        <strain evidence="1 2">C2</strain>
    </source>
</reference>
<dbReference type="Proteomes" id="UP000233469">
    <property type="component" value="Unassembled WGS sequence"/>
</dbReference>
<dbReference type="VEuPathDB" id="FungiDB:FUN_017035"/>
<gene>
    <name evidence="1" type="ORF">RhiirC2_775156</name>
</gene>
<comment type="caution">
    <text evidence="1">The sequence shown here is derived from an EMBL/GenBank/DDBJ whole genome shotgun (WGS) entry which is preliminary data.</text>
</comment>
<dbReference type="EMBL" id="LLXL01000322">
    <property type="protein sequence ID" value="PKK74147.1"/>
    <property type="molecule type" value="Genomic_DNA"/>
</dbReference>
<dbReference type="InterPro" id="IPR012337">
    <property type="entry name" value="RNaseH-like_sf"/>
</dbReference>
<accession>A0A2N1NJQ5</accession>
<reference evidence="1 2" key="1">
    <citation type="submission" date="2016-04" db="EMBL/GenBank/DDBJ databases">
        <title>Genome analyses suggest a sexual origin of heterokaryosis in a supposedly ancient asexual fungus.</title>
        <authorList>
            <person name="Ropars J."/>
            <person name="Sedzielewska K."/>
            <person name="Noel J."/>
            <person name="Charron P."/>
            <person name="Farinelli L."/>
            <person name="Marton T."/>
            <person name="Kruger M."/>
            <person name="Pelin A."/>
            <person name="Brachmann A."/>
            <person name="Corradi N."/>
        </authorList>
    </citation>
    <scope>NUCLEOTIDE SEQUENCE [LARGE SCALE GENOMIC DNA]</scope>
    <source>
        <strain evidence="1 2">C2</strain>
    </source>
</reference>
<proteinExistence type="predicted"/>
<dbReference type="VEuPathDB" id="FungiDB:RhiirFUN_022351"/>
<name>A0A2N1NJQ5_9GLOM</name>
<evidence type="ECO:0000313" key="1">
    <source>
        <dbReference type="EMBL" id="PKK74147.1"/>
    </source>
</evidence>
<sequence>MHNGNEMINNNKPTFFEYLVTLSKPYENTISIECFSSSSWRWIGFGSWALDRVKYFTESHTGKFLTSKISAIIEKIGVEKYSHIWDLRCIAHTINLMADDLVKLDNIKDLILDRGKITRFFNNSHQASAILFQGLKNMKIKIEGLQTWSLGVNDDGFRNAAIAATTLWQNLDYPEILKNNAENFSVNLGGLIKN</sequence>
<dbReference type="VEuPathDB" id="FungiDB:RhiirA1_497804"/>